<gene>
    <name evidence="2" type="ORF">scyTo_0000976</name>
</gene>
<feature type="compositionally biased region" description="Polar residues" evidence="1">
    <location>
        <begin position="1"/>
        <end position="11"/>
    </location>
</feature>
<reference evidence="2 3" key="1">
    <citation type="journal article" date="2018" name="Nat. Ecol. Evol.">
        <title>Shark genomes provide insights into elasmobranch evolution and the origin of vertebrates.</title>
        <authorList>
            <person name="Hara Y"/>
            <person name="Yamaguchi K"/>
            <person name="Onimaru K"/>
            <person name="Kadota M"/>
            <person name="Koyanagi M"/>
            <person name="Keeley SD"/>
            <person name="Tatsumi K"/>
            <person name="Tanaka K"/>
            <person name="Motone F"/>
            <person name="Kageyama Y"/>
            <person name="Nozu R"/>
            <person name="Adachi N"/>
            <person name="Nishimura O"/>
            <person name="Nakagawa R"/>
            <person name="Tanegashima C"/>
            <person name="Kiyatake I"/>
            <person name="Matsumoto R"/>
            <person name="Murakumo K"/>
            <person name="Nishida K"/>
            <person name="Terakita A"/>
            <person name="Kuratani S"/>
            <person name="Sato K"/>
            <person name="Hyodo S Kuraku.S."/>
        </authorList>
    </citation>
    <scope>NUCLEOTIDE SEQUENCE [LARGE SCALE GENOMIC DNA]</scope>
</reference>
<dbReference type="Proteomes" id="UP000288216">
    <property type="component" value="Unassembled WGS sequence"/>
</dbReference>
<name>A0A401P761_SCYTO</name>
<dbReference type="AlphaFoldDB" id="A0A401P761"/>
<organism evidence="2 3">
    <name type="scientific">Scyliorhinus torazame</name>
    <name type="common">Cloudy catshark</name>
    <name type="synonym">Catulus torazame</name>
    <dbReference type="NCBI Taxonomy" id="75743"/>
    <lineage>
        <taxon>Eukaryota</taxon>
        <taxon>Metazoa</taxon>
        <taxon>Chordata</taxon>
        <taxon>Craniata</taxon>
        <taxon>Vertebrata</taxon>
        <taxon>Chondrichthyes</taxon>
        <taxon>Elasmobranchii</taxon>
        <taxon>Galeomorphii</taxon>
        <taxon>Galeoidea</taxon>
        <taxon>Carcharhiniformes</taxon>
        <taxon>Scyliorhinidae</taxon>
        <taxon>Scyliorhinus</taxon>
    </lineage>
</organism>
<comment type="caution">
    <text evidence="2">The sequence shown here is derived from an EMBL/GenBank/DDBJ whole genome shotgun (WGS) entry which is preliminary data.</text>
</comment>
<evidence type="ECO:0000256" key="1">
    <source>
        <dbReference type="SAM" id="MobiDB-lite"/>
    </source>
</evidence>
<dbReference type="EMBL" id="BFAA01000200">
    <property type="protein sequence ID" value="GCB68956.1"/>
    <property type="molecule type" value="Genomic_DNA"/>
</dbReference>
<evidence type="ECO:0000313" key="3">
    <source>
        <dbReference type="Proteomes" id="UP000288216"/>
    </source>
</evidence>
<evidence type="ECO:0000313" key="2">
    <source>
        <dbReference type="EMBL" id="GCB68956.1"/>
    </source>
</evidence>
<sequence>MGHSLTSSFSSEVRKQLKETLSRMQRDHKSSAEELSVNVTLNDKASEVVRTKQTIAFKNSQTSCNMNTNGAWEQLTWT</sequence>
<feature type="compositionally biased region" description="Basic and acidic residues" evidence="1">
    <location>
        <begin position="12"/>
        <end position="32"/>
    </location>
</feature>
<proteinExistence type="predicted"/>
<protein>
    <submittedName>
        <fullName evidence="2">Uncharacterized protein</fullName>
    </submittedName>
</protein>
<feature type="region of interest" description="Disordered" evidence="1">
    <location>
        <begin position="1"/>
        <end position="34"/>
    </location>
</feature>
<keyword evidence="3" id="KW-1185">Reference proteome</keyword>
<accession>A0A401P761</accession>